<name>A0A0L0G9I4_9EUKA</name>
<evidence type="ECO:0000313" key="1">
    <source>
        <dbReference type="EMBL" id="KNC85655.1"/>
    </source>
</evidence>
<dbReference type="Proteomes" id="UP000054560">
    <property type="component" value="Unassembled WGS sequence"/>
</dbReference>
<gene>
    <name evidence="1" type="ORF">SARC_02176</name>
</gene>
<protein>
    <submittedName>
        <fullName evidence="1">Uncharacterized protein</fullName>
    </submittedName>
</protein>
<reference evidence="1 2" key="1">
    <citation type="submission" date="2011-02" db="EMBL/GenBank/DDBJ databases">
        <title>The Genome Sequence of Sphaeroforma arctica JP610.</title>
        <authorList>
            <consortium name="The Broad Institute Genome Sequencing Platform"/>
            <person name="Russ C."/>
            <person name="Cuomo C."/>
            <person name="Young S.K."/>
            <person name="Zeng Q."/>
            <person name="Gargeya S."/>
            <person name="Alvarado L."/>
            <person name="Berlin A."/>
            <person name="Chapman S.B."/>
            <person name="Chen Z."/>
            <person name="Freedman E."/>
            <person name="Gellesch M."/>
            <person name="Goldberg J."/>
            <person name="Griggs A."/>
            <person name="Gujja S."/>
            <person name="Heilman E."/>
            <person name="Heiman D."/>
            <person name="Howarth C."/>
            <person name="Mehta T."/>
            <person name="Neiman D."/>
            <person name="Pearson M."/>
            <person name="Roberts A."/>
            <person name="Saif S."/>
            <person name="Shea T."/>
            <person name="Shenoy N."/>
            <person name="Sisk P."/>
            <person name="Stolte C."/>
            <person name="Sykes S."/>
            <person name="White J."/>
            <person name="Yandava C."/>
            <person name="Burger G."/>
            <person name="Gray M.W."/>
            <person name="Holland P.W.H."/>
            <person name="King N."/>
            <person name="Lang F.B.F."/>
            <person name="Roger A.J."/>
            <person name="Ruiz-Trillo I."/>
            <person name="Haas B."/>
            <person name="Nusbaum C."/>
            <person name="Birren B."/>
        </authorList>
    </citation>
    <scope>NUCLEOTIDE SEQUENCE [LARGE SCALE GENOMIC DNA]</scope>
    <source>
        <strain evidence="1 2">JP610</strain>
    </source>
</reference>
<dbReference type="GeneID" id="25902680"/>
<sequence length="300" mass="34052">MTDIFHSGTLGNATNAMKAIEDTAVYVAECMAHRIQLSLKNSIGGEFITASDQIRGFFSEDLHNEDVDDQLDVFERLINMDPGVEDIQQQMYDSAPIEALIRNIARRAAFFNKSTVAADAQALAQEKADESVKRLITSSPTCWLSWYKMSKRNDLIDPVLKSISDDPRENGPGGLWHGEDGKVRERNYANELVMTCKFALGKDSLVDVVKVSGTPDVIEQYSVEHLTPEIRSLRRRLRDCLHTYFEHKPDTEMLVHYYLHPLDKEMNSLVLSTIDTLDCKNFAKDSVSKRTLKLLKTHRK</sequence>
<proteinExistence type="predicted"/>
<accession>A0A0L0G9I4</accession>
<evidence type="ECO:0000313" key="2">
    <source>
        <dbReference type="Proteomes" id="UP000054560"/>
    </source>
</evidence>
<organism evidence="1 2">
    <name type="scientific">Sphaeroforma arctica JP610</name>
    <dbReference type="NCBI Taxonomy" id="667725"/>
    <lineage>
        <taxon>Eukaryota</taxon>
        <taxon>Ichthyosporea</taxon>
        <taxon>Ichthyophonida</taxon>
        <taxon>Sphaeroforma</taxon>
    </lineage>
</organism>
<dbReference type="EMBL" id="KQ241691">
    <property type="protein sequence ID" value="KNC85655.1"/>
    <property type="molecule type" value="Genomic_DNA"/>
</dbReference>
<dbReference type="AlphaFoldDB" id="A0A0L0G9I4"/>
<dbReference type="RefSeq" id="XP_014159557.1">
    <property type="nucleotide sequence ID" value="XM_014304082.1"/>
</dbReference>
<keyword evidence="2" id="KW-1185">Reference proteome</keyword>